<keyword evidence="4" id="KW-0067">ATP-binding</keyword>
<evidence type="ECO:0000256" key="2">
    <source>
        <dbReference type="ARBA" id="ARBA00022618"/>
    </source>
</evidence>
<dbReference type="AlphaFoldDB" id="A0A5C6TY33"/>
<keyword evidence="9" id="KW-1185">Reference proteome</keyword>
<feature type="compositionally biased region" description="Low complexity" evidence="6">
    <location>
        <begin position="442"/>
        <end position="464"/>
    </location>
</feature>
<protein>
    <recommendedName>
        <fullName evidence="7">Mur ligase central domain-containing protein</fullName>
    </recommendedName>
</protein>
<dbReference type="GO" id="GO:0004326">
    <property type="term" value="F:tetrahydrofolylpolyglutamate synthase activity"/>
    <property type="evidence" value="ECO:0007669"/>
    <property type="project" value="InterPro"/>
</dbReference>
<dbReference type="Gene3D" id="3.40.1190.10">
    <property type="entry name" value="Mur-like, catalytic domain"/>
    <property type="match status" value="1"/>
</dbReference>
<feature type="compositionally biased region" description="Basic residues" evidence="6">
    <location>
        <begin position="429"/>
        <end position="441"/>
    </location>
</feature>
<evidence type="ECO:0000256" key="5">
    <source>
        <dbReference type="ARBA" id="ARBA00023306"/>
    </source>
</evidence>
<reference evidence="8 9" key="1">
    <citation type="submission" date="2019-08" db="EMBL/GenBank/DDBJ databases">
        <authorList>
            <person name="Khan S.A."/>
            <person name="Jeon C.O."/>
            <person name="Jeong S.E."/>
        </authorList>
    </citation>
    <scope>NUCLEOTIDE SEQUENCE [LARGE SCALE GENOMIC DNA]</scope>
    <source>
        <strain evidence="9">IMCC1728</strain>
    </source>
</reference>
<dbReference type="InterPro" id="IPR013221">
    <property type="entry name" value="Mur_ligase_cen"/>
</dbReference>
<dbReference type="SUPFAM" id="SSF51984">
    <property type="entry name" value="MurCD N-terminal domain"/>
    <property type="match status" value="1"/>
</dbReference>
<dbReference type="EMBL" id="VOPW01000001">
    <property type="protein sequence ID" value="TXC65397.1"/>
    <property type="molecule type" value="Genomic_DNA"/>
</dbReference>
<gene>
    <name evidence="8" type="ORF">FSC37_02670</name>
</gene>
<dbReference type="GO" id="GO:0008764">
    <property type="term" value="F:UDP-N-acetylmuramoylalanine-D-glutamate ligase activity"/>
    <property type="evidence" value="ECO:0007669"/>
    <property type="project" value="InterPro"/>
</dbReference>
<evidence type="ECO:0000259" key="7">
    <source>
        <dbReference type="Pfam" id="PF08245"/>
    </source>
</evidence>
<keyword evidence="5" id="KW-0131">Cell cycle</keyword>
<comment type="caution">
    <text evidence="8">The sequence shown here is derived from an EMBL/GenBank/DDBJ whole genome shotgun (WGS) entry which is preliminary data.</text>
</comment>
<organism evidence="8 9">
    <name type="scientific">Piscinibacter aquaticus</name>
    <dbReference type="NCBI Taxonomy" id="392597"/>
    <lineage>
        <taxon>Bacteria</taxon>
        <taxon>Pseudomonadati</taxon>
        <taxon>Pseudomonadota</taxon>
        <taxon>Betaproteobacteria</taxon>
        <taxon>Burkholderiales</taxon>
        <taxon>Sphaerotilaceae</taxon>
        <taxon>Piscinibacter</taxon>
    </lineage>
</organism>
<keyword evidence="3" id="KW-0547">Nucleotide-binding</keyword>
<proteinExistence type="predicted"/>
<keyword evidence="2" id="KW-0132">Cell division</keyword>
<dbReference type="SUPFAM" id="SSF53623">
    <property type="entry name" value="MurD-like peptide ligases, catalytic domain"/>
    <property type="match status" value="1"/>
</dbReference>
<dbReference type="Proteomes" id="UP000321832">
    <property type="component" value="Unassembled WGS sequence"/>
</dbReference>
<dbReference type="Gene3D" id="3.40.50.720">
    <property type="entry name" value="NAD(P)-binding Rossmann-like Domain"/>
    <property type="match status" value="1"/>
</dbReference>
<feature type="region of interest" description="Disordered" evidence="6">
    <location>
        <begin position="271"/>
        <end position="473"/>
    </location>
</feature>
<keyword evidence="1" id="KW-0436">Ligase</keyword>
<dbReference type="InterPro" id="IPR036565">
    <property type="entry name" value="Mur-like_cat_sf"/>
</dbReference>
<evidence type="ECO:0000256" key="3">
    <source>
        <dbReference type="ARBA" id="ARBA00022741"/>
    </source>
</evidence>
<evidence type="ECO:0000256" key="6">
    <source>
        <dbReference type="SAM" id="MobiDB-lite"/>
    </source>
</evidence>
<dbReference type="PANTHER" id="PTHR43692:SF1">
    <property type="entry name" value="UDP-N-ACETYLMURAMOYLALANINE--D-GLUTAMATE LIGASE"/>
    <property type="match status" value="1"/>
</dbReference>
<accession>A0A5C6TY33</accession>
<evidence type="ECO:0000256" key="1">
    <source>
        <dbReference type="ARBA" id="ARBA00022598"/>
    </source>
</evidence>
<name>A0A5C6TY33_9BURK</name>
<dbReference type="GO" id="GO:0008360">
    <property type="term" value="P:regulation of cell shape"/>
    <property type="evidence" value="ECO:0007669"/>
    <property type="project" value="InterPro"/>
</dbReference>
<dbReference type="GO" id="GO:0005737">
    <property type="term" value="C:cytoplasm"/>
    <property type="evidence" value="ECO:0007669"/>
    <property type="project" value="InterPro"/>
</dbReference>
<dbReference type="PROSITE" id="PS01011">
    <property type="entry name" value="FOLYLPOLYGLU_SYNT_1"/>
    <property type="match status" value="1"/>
</dbReference>
<dbReference type="GO" id="GO:0051301">
    <property type="term" value="P:cell division"/>
    <property type="evidence" value="ECO:0007669"/>
    <property type="project" value="UniProtKB-KW"/>
</dbReference>
<dbReference type="GO" id="GO:0005524">
    <property type="term" value="F:ATP binding"/>
    <property type="evidence" value="ECO:0007669"/>
    <property type="project" value="UniProtKB-KW"/>
</dbReference>
<evidence type="ECO:0000256" key="4">
    <source>
        <dbReference type="ARBA" id="ARBA00022840"/>
    </source>
</evidence>
<dbReference type="InterPro" id="IPR005762">
    <property type="entry name" value="MurD"/>
</dbReference>
<dbReference type="InterPro" id="IPR018109">
    <property type="entry name" value="Folylpolyglutamate_synth_CS"/>
</dbReference>
<evidence type="ECO:0000313" key="8">
    <source>
        <dbReference type="EMBL" id="TXC65397.1"/>
    </source>
</evidence>
<dbReference type="Pfam" id="PF08245">
    <property type="entry name" value="Mur_ligase_M"/>
    <property type="match status" value="1"/>
</dbReference>
<feature type="compositionally biased region" description="Basic residues" evidence="6">
    <location>
        <begin position="357"/>
        <end position="381"/>
    </location>
</feature>
<sequence>MNYLNDIDALVLGLGESGLAMARWCARHGARVRVWDSRENAPQDAALAEALPQAQRLRGELTDEAFAGVKLVLKSPGLAPTDQRIARPLARAADTGILVQGELELFARALADLKEAQGYAPKLLAITGTNGKTTTTAMTALLVERAGKRVAMAGNIGPTMLQTLADALDAAAREDEPQPLPEVWVLELSSFQLDEAKGFEPDAATVLNISEDHLDWHGSMAAYVAAKARIFGKDAVMVINRDDAAVEKMVPEPIPVRAAVPSRSGATCCASASASRPGRATSACAPRTAWPVGAGDGSRRDDEAPQGRRRGGAAHPAPDARRCAARARPPQRRQCAGRTGAGHRHRLPARTDAARPARIRRRAASRGIRGHRQRRRRLRRQQGHERGRDRGRARRPGRRQGAGEAGGHPRRRRQGTGLHAAARAGRAPCTRRGHHRPRCAAHRGSAGRPRAAAAAPRDAASRGALVLRACPRG</sequence>
<evidence type="ECO:0000313" key="9">
    <source>
        <dbReference type="Proteomes" id="UP000321832"/>
    </source>
</evidence>
<dbReference type="Pfam" id="PF21799">
    <property type="entry name" value="MurD-like_N"/>
    <property type="match status" value="1"/>
</dbReference>
<feature type="domain" description="Mur ligase central" evidence="7">
    <location>
        <begin position="126"/>
        <end position="248"/>
    </location>
</feature>
<dbReference type="PANTHER" id="PTHR43692">
    <property type="entry name" value="UDP-N-ACETYLMURAMOYLALANINE--D-GLUTAMATE LIGASE"/>
    <property type="match status" value="1"/>
</dbReference>
<feature type="compositionally biased region" description="Basic and acidic residues" evidence="6">
    <location>
        <begin position="297"/>
        <end position="306"/>
    </location>
</feature>